<keyword evidence="2" id="KW-1185">Reference proteome</keyword>
<accession>A0A444UW46</accession>
<gene>
    <name evidence="1" type="ORF">EOD39_20187</name>
</gene>
<dbReference type="AlphaFoldDB" id="A0A444UW46"/>
<sequence length="196" mass="21869">MEHKSISKPDIDYGAILKLSGSAGNAAAILEPFWRRCYIISLTATYTSERRPGLKSKMIVTASIHVYSIQKVVLKDSGPLFNTDYDAIKENLNICSNFQVVYLHVNSKNVPRLLQVFLSLESLIIHPIASPFIYGVKTQATRKRIVTFFKGKKVLRITNPMKMNSSIELECFPLMSCVSLLKTVTPASRLQASNGT</sequence>
<reference evidence="1 2" key="1">
    <citation type="submission" date="2019-01" db="EMBL/GenBank/DDBJ databases">
        <title>Draft Genome and Complete Hox-Cluster Characterization of the Sterlet Sturgeon (Acipenser ruthenus).</title>
        <authorList>
            <person name="Wei Q."/>
        </authorList>
    </citation>
    <scope>NUCLEOTIDE SEQUENCE [LARGE SCALE GENOMIC DNA]</scope>
    <source>
        <strain evidence="1">WHYD16114868_AA</strain>
        <tissue evidence="1">Blood</tissue>
    </source>
</reference>
<dbReference type="GO" id="GO:0006260">
    <property type="term" value="P:DNA replication"/>
    <property type="evidence" value="ECO:0007669"/>
    <property type="project" value="InterPro"/>
</dbReference>
<dbReference type="InterPro" id="IPR019038">
    <property type="entry name" value="POLD3"/>
</dbReference>
<name>A0A444UW46_ACIRT</name>
<evidence type="ECO:0000313" key="2">
    <source>
        <dbReference type="Proteomes" id="UP000289886"/>
    </source>
</evidence>
<organism evidence="1 2">
    <name type="scientific">Acipenser ruthenus</name>
    <name type="common">Sterlet sturgeon</name>
    <dbReference type="NCBI Taxonomy" id="7906"/>
    <lineage>
        <taxon>Eukaryota</taxon>
        <taxon>Metazoa</taxon>
        <taxon>Chordata</taxon>
        <taxon>Craniata</taxon>
        <taxon>Vertebrata</taxon>
        <taxon>Euteleostomi</taxon>
        <taxon>Actinopterygii</taxon>
        <taxon>Chondrostei</taxon>
        <taxon>Acipenseriformes</taxon>
        <taxon>Acipenseridae</taxon>
        <taxon>Acipenser</taxon>
    </lineage>
</organism>
<protein>
    <submittedName>
        <fullName evidence="1">DNA polymerase delta subunit 3</fullName>
    </submittedName>
</protein>
<comment type="caution">
    <text evidence="1">The sequence shown here is derived from an EMBL/GenBank/DDBJ whole genome shotgun (WGS) entry which is preliminary data.</text>
</comment>
<dbReference type="Gene3D" id="3.90.1030.20">
    <property type="entry name" value="DNA polymerase delta, p66 (Cdc27) subunit, wHTH domain"/>
    <property type="match status" value="1"/>
</dbReference>
<evidence type="ECO:0000313" key="1">
    <source>
        <dbReference type="EMBL" id="RXM92388.1"/>
    </source>
</evidence>
<dbReference type="EMBL" id="SCEB01006372">
    <property type="protein sequence ID" value="RXM92388.1"/>
    <property type="molecule type" value="Genomic_DNA"/>
</dbReference>
<dbReference type="InterPro" id="IPR041913">
    <property type="entry name" value="POLD3_sf"/>
</dbReference>
<dbReference type="Proteomes" id="UP000289886">
    <property type="component" value="Unassembled WGS sequence"/>
</dbReference>
<dbReference type="GO" id="GO:0043625">
    <property type="term" value="C:delta DNA polymerase complex"/>
    <property type="evidence" value="ECO:0007669"/>
    <property type="project" value="InterPro"/>
</dbReference>
<proteinExistence type="predicted"/>
<dbReference type="Pfam" id="PF09507">
    <property type="entry name" value="CDC27"/>
    <property type="match status" value="1"/>
</dbReference>